<evidence type="ECO:0000256" key="2">
    <source>
        <dbReference type="ARBA" id="ARBA00006390"/>
    </source>
</evidence>
<evidence type="ECO:0000256" key="8">
    <source>
        <dbReference type="SAM" id="MobiDB-lite"/>
    </source>
</evidence>
<feature type="region of interest" description="Disordered" evidence="8">
    <location>
        <begin position="169"/>
        <end position="289"/>
    </location>
</feature>
<reference evidence="9" key="3">
    <citation type="submission" date="2025-09" db="UniProtKB">
        <authorList>
            <consortium name="Ensembl"/>
        </authorList>
    </citation>
    <scope>IDENTIFICATION</scope>
</reference>
<dbReference type="PANTHER" id="PTHR17601:SF3">
    <property type="entry name" value="RAFTLIN"/>
    <property type="match status" value="1"/>
</dbReference>
<evidence type="ECO:0000256" key="7">
    <source>
        <dbReference type="ARBA" id="ARBA00023288"/>
    </source>
</evidence>
<comment type="similarity">
    <text evidence="2">Belongs to the raftlin family.</text>
</comment>
<evidence type="ECO:0000256" key="3">
    <source>
        <dbReference type="ARBA" id="ARBA00022475"/>
    </source>
</evidence>
<organism evidence="9 10">
    <name type="scientific">Cynoglossus semilaevis</name>
    <name type="common">Tongue sole</name>
    <dbReference type="NCBI Taxonomy" id="244447"/>
    <lineage>
        <taxon>Eukaryota</taxon>
        <taxon>Metazoa</taxon>
        <taxon>Chordata</taxon>
        <taxon>Craniata</taxon>
        <taxon>Vertebrata</taxon>
        <taxon>Euteleostomi</taxon>
        <taxon>Actinopterygii</taxon>
        <taxon>Neopterygii</taxon>
        <taxon>Teleostei</taxon>
        <taxon>Neoteleostei</taxon>
        <taxon>Acanthomorphata</taxon>
        <taxon>Carangaria</taxon>
        <taxon>Pleuronectiformes</taxon>
        <taxon>Pleuronectoidei</taxon>
        <taxon>Cynoglossidae</taxon>
        <taxon>Cynoglossinae</taxon>
        <taxon>Cynoglossus</taxon>
    </lineage>
</organism>
<evidence type="ECO:0000256" key="4">
    <source>
        <dbReference type="ARBA" id="ARBA00022707"/>
    </source>
</evidence>
<keyword evidence="5" id="KW-0472">Membrane</keyword>
<dbReference type="InterPro" id="IPR028169">
    <property type="entry name" value="Raftlin"/>
</dbReference>
<dbReference type="GO" id="GO:0005886">
    <property type="term" value="C:plasma membrane"/>
    <property type="evidence" value="ECO:0007669"/>
    <property type="project" value="UniProtKB-SubCell"/>
</dbReference>
<dbReference type="GeneTree" id="ENSGT00530000063609"/>
<keyword evidence="7" id="KW-0449">Lipoprotein</keyword>
<dbReference type="Proteomes" id="UP000265120">
    <property type="component" value="Chromosome 13"/>
</dbReference>
<dbReference type="STRING" id="244447.ENSCSEP00000006640"/>
<proteinExistence type="inferred from homology"/>
<feature type="compositionally biased region" description="Basic and acidic residues" evidence="8">
    <location>
        <begin position="493"/>
        <end position="545"/>
    </location>
</feature>
<evidence type="ECO:0000313" key="9">
    <source>
        <dbReference type="Ensembl" id="ENSCSEP00000006640.1"/>
    </source>
</evidence>
<keyword evidence="6" id="KW-0564">Palmitate</keyword>
<evidence type="ECO:0000256" key="1">
    <source>
        <dbReference type="ARBA" id="ARBA00004193"/>
    </source>
</evidence>
<keyword evidence="3" id="KW-1003">Cell membrane</keyword>
<sequence length="681" mass="75252">MGCGLRKIKAPSEENSPGKIYSTLKRPQVETKVGVAYTYRYLDFLIGKDGGTSTLHLSSVRELPCQLQELYQQGFILAAVHPFIHPCGPESNSQQHQLYRAILVRLNDGAERTQPVCPPHNLQLEECLSAGQVPTPELIQGYVKKQIQDAADQGVRFVGFVQEPYGAPCTTIREPETPSLSLHSSPSSLLGSLGSCSPSNPSSPTNHAGPVPEEGNTTGEKPNEGERSQTEEQNKSEEDGKWSKGCAVSSQDEVSSTTSPVSELDLELKEENSPCHNNNKDGCAETRDRPRYRLRRGNGVELLALYNHPLVREGQAKYYTVKVPLRVQNCEGGVKSVEANWLDHMTQHFNNGATLVDGYFYLGNVNDLLPKSVESVFIFQEASEADAATQTYDAIVVEQWTIIDGLQVKTDYVPLLQSLATYGWRLTCVLPTPVIKTNSDGSLSTKQIVFLQRPVMGRKKKESKKLIFKPRGKSNKTCIKETAKNKKKKKAKSDRDEEDARIADDKENAGKDTEEDGGRKEREEAKNTREVGESRTLKESGSRCEDFDDGVEVCREDVEKKNSETEATDKKDRDDKETGKVTSEEEGSKKSQLPQAEKEEQEVEENVVADNKTKEMKGSGVAEVKAVIENGVEAHDETSDAEDNPIEDKEEEPTGVEVIGKVMEADSQADLISQSPEGTQE</sequence>
<dbReference type="InParanoid" id="A0A3P8V2D8"/>
<feature type="compositionally biased region" description="Basic and acidic residues" evidence="8">
    <location>
        <begin position="266"/>
        <end position="289"/>
    </location>
</feature>
<accession>A0A3P8V2D8</accession>
<comment type="subcellular location">
    <subcellularLocation>
        <location evidence="1">Cell membrane</location>
        <topology evidence="1">Lipid-anchor</topology>
    </subcellularLocation>
</comment>
<dbReference type="Ensembl" id="ENSCSET00000006714.1">
    <property type="protein sequence ID" value="ENSCSEP00000006640.1"/>
    <property type="gene ID" value="ENSCSEG00000004304.1"/>
</dbReference>
<dbReference type="AlphaFoldDB" id="A0A3P8V2D8"/>
<feature type="region of interest" description="Disordered" evidence="8">
    <location>
        <begin position="478"/>
        <end position="654"/>
    </location>
</feature>
<reference evidence="9 10" key="1">
    <citation type="journal article" date="2014" name="Nat. Genet.">
        <title>Whole-genome sequence of a flatfish provides insights into ZW sex chromosome evolution and adaptation to a benthic lifestyle.</title>
        <authorList>
            <person name="Chen S."/>
            <person name="Zhang G."/>
            <person name="Shao C."/>
            <person name="Huang Q."/>
            <person name="Liu G."/>
            <person name="Zhang P."/>
            <person name="Song W."/>
            <person name="An N."/>
            <person name="Chalopin D."/>
            <person name="Volff J.N."/>
            <person name="Hong Y."/>
            <person name="Li Q."/>
            <person name="Sha Z."/>
            <person name="Zhou H."/>
            <person name="Xie M."/>
            <person name="Yu Q."/>
            <person name="Liu Y."/>
            <person name="Xiang H."/>
            <person name="Wang N."/>
            <person name="Wu K."/>
            <person name="Yang C."/>
            <person name="Zhou Q."/>
            <person name="Liao X."/>
            <person name="Yang L."/>
            <person name="Hu Q."/>
            <person name="Zhang J."/>
            <person name="Meng L."/>
            <person name="Jin L."/>
            <person name="Tian Y."/>
            <person name="Lian J."/>
            <person name="Yang J."/>
            <person name="Miao G."/>
            <person name="Liu S."/>
            <person name="Liang Z."/>
            <person name="Yan F."/>
            <person name="Li Y."/>
            <person name="Sun B."/>
            <person name="Zhang H."/>
            <person name="Zhang J."/>
            <person name="Zhu Y."/>
            <person name="Du M."/>
            <person name="Zhao Y."/>
            <person name="Schartl M."/>
            <person name="Tang Q."/>
            <person name="Wang J."/>
        </authorList>
    </citation>
    <scope>NUCLEOTIDE SEQUENCE</scope>
</reference>
<name>A0A3P8V2D8_CYNSE</name>
<dbReference type="KEGG" id="csem:103388344"/>
<keyword evidence="10" id="KW-1185">Reference proteome</keyword>
<dbReference type="PANTHER" id="PTHR17601">
    <property type="entry name" value="RAFTLIN-RELATED"/>
    <property type="match status" value="1"/>
</dbReference>
<feature type="compositionally biased region" description="Polar residues" evidence="8">
    <location>
        <begin position="248"/>
        <end position="261"/>
    </location>
</feature>
<feature type="compositionally biased region" description="Basic and acidic residues" evidence="8">
    <location>
        <begin position="552"/>
        <end position="589"/>
    </location>
</feature>
<feature type="compositionally biased region" description="Low complexity" evidence="8">
    <location>
        <begin position="178"/>
        <end position="204"/>
    </location>
</feature>
<feature type="compositionally biased region" description="Acidic residues" evidence="8">
    <location>
        <begin position="639"/>
        <end position="654"/>
    </location>
</feature>
<reference evidence="9" key="2">
    <citation type="submission" date="2025-08" db="UniProtKB">
        <authorList>
            <consortium name="Ensembl"/>
        </authorList>
    </citation>
    <scope>IDENTIFICATION</scope>
</reference>
<keyword evidence="4" id="KW-0519">Myristate</keyword>
<evidence type="ECO:0000256" key="5">
    <source>
        <dbReference type="ARBA" id="ARBA00023136"/>
    </source>
</evidence>
<dbReference type="OMA" id="CPEDHAS"/>
<dbReference type="OrthoDB" id="9942562at2759"/>
<protein>
    <submittedName>
        <fullName evidence="9">Raftlin-like</fullName>
    </submittedName>
</protein>
<evidence type="ECO:0000256" key="6">
    <source>
        <dbReference type="ARBA" id="ARBA00023139"/>
    </source>
</evidence>
<feature type="compositionally biased region" description="Basic and acidic residues" evidence="8">
    <location>
        <begin position="221"/>
        <end position="242"/>
    </location>
</feature>
<evidence type="ECO:0000313" key="10">
    <source>
        <dbReference type="Proteomes" id="UP000265120"/>
    </source>
</evidence>
<dbReference type="Pfam" id="PF15250">
    <property type="entry name" value="Raftlin"/>
    <property type="match status" value="1"/>
</dbReference>